<dbReference type="PANTHER" id="PTHR38340:SF1">
    <property type="entry name" value="S-LAYER PROTEIN"/>
    <property type="match status" value="1"/>
</dbReference>
<feature type="signal peptide" evidence="4">
    <location>
        <begin position="1"/>
        <end position="15"/>
    </location>
</feature>
<dbReference type="PROSITE" id="PS00330">
    <property type="entry name" value="HEMOLYSIN_CALCIUM"/>
    <property type="match status" value="1"/>
</dbReference>
<evidence type="ECO:0000313" key="6">
    <source>
        <dbReference type="Proteomes" id="UP000199658"/>
    </source>
</evidence>
<dbReference type="GO" id="GO:0005509">
    <property type="term" value="F:calcium ion binding"/>
    <property type="evidence" value="ECO:0007669"/>
    <property type="project" value="InterPro"/>
</dbReference>
<dbReference type="AlphaFoldDB" id="A0A1I6FPU4"/>
<dbReference type="SUPFAM" id="SSF51120">
    <property type="entry name" value="beta-Roll"/>
    <property type="match status" value="1"/>
</dbReference>
<keyword evidence="2" id="KW-0964">Secreted</keyword>
<dbReference type="GO" id="GO:0005576">
    <property type="term" value="C:extracellular region"/>
    <property type="evidence" value="ECO:0007669"/>
    <property type="project" value="UniProtKB-SubCell"/>
</dbReference>
<dbReference type="RefSeq" id="WP_090211085.1">
    <property type="nucleotide sequence ID" value="NZ_FOYO01000001.1"/>
</dbReference>
<feature type="region of interest" description="Disordered" evidence="3">
    <location>
        <begin position="81"/>
        <end position="118"/>
    </location>
</feature>
<comment type="subcellular location">
    <subcellularLocation>
        <location evidence="1">Secreted</location>
    </subcellularLocation>
</comment>
<protein>
    <submittedName>
        <fullName evidence="5">Hemolysin-type calcium-binding repeat-containing protein</fullName>
    </submittedName>
</protein>
<name>A0A1I6FPU4_9RHOB</name>
<dbReference type="Proteomes" id="UP000199658">
    <property type="component" value="Unassembled WGS sequence"/>
</dbReference>
<dbReference type="EMBL" id="FOYO01000001">
    <property type="protein sequence ID" value="SFR31965.1"/>
    <property type="molecule type" value="Genomic_DNA"/>
</dbReference>
<dbReference type="PRINTS" id="PR00313">
    <property type="entry name" value="CABNDNGRPT"/>
</dbReference>
<organism evidence="5 6">
    <name type="scientific">Litoreibacter janthinus</name>
    <dbReference type="NCBI Taxonomy" id="670154"/>
    <lineage>
        <taxon>Bacteria</taxon>
        <taxon>Pseudomonadati</taxon>
        <taxon>Pseudomonadota</taxon>
        <taxon>Alphaproteobacteria</taxon>
        <taxon>Rhodobacterales</taxon>
        <taxon>Roseobacteraceae</taxon>
        <taxon>Litoreibacter</taxon>
    </lineage>
</organism>
<dbReference type="STRING" id="670154.SAMN04488002_0040"/>
<evidence type="ECO:0000256" key="4">
    <source>
        <dbReference type="SAM" id="SignalP"/>
    </source>
</evidence>
<evidence type="ECO:0000256" key="1">
    <source>
        <dbReference type="ARBA" id="ARBA00004613"/>
    </source>
</evidence>
<dbReference type="Pfam" id="PF00353">
    <property type="entry name" value="HemolysinCabind"/>
    <property type="match status" value="3"/>
</dbReference>
<keyword evidence="4" id="KW-0732">Signal</keyword>
<dbReference type="InterPro" id="IPR018511">
    <property type="entry name" value="Hemolysin-typ_Ca-bd_CS"/>
</dbReference>
<feature type="compositionally biased region" description="Gly residues" evidence="3">
    <location>
        <begin position="104"/>
        <end position="117"/>
    </location>
</feature>
<dbReference type="InterPro" id="IPR011049">
    <property type="entry name" value="Serralysin-like_metalloprot_C"/>
</dbReference>
<reference evidence="6" key="1">
    <citation type="submission" date="2016-10" db="EMBL/GenBank/DDBJ databases">
        <authorList>
            <person name="Varghese N."/>
            <person name="Submissions S."/>
        </authorList>
    </citation>
    <scope>NUCLEOTIDE SEQUENCE [LARGE SCALE GENOMIC DNA]</scope>
    <source>
        <strain evidence="6">DSM 26921</strain>
    </source>
</reference>
<feature type="compositionally biased region" description="Acidic residues" evidence="3">
    <location>
        <begin position="92"/>
        <end position="102"/>
    </location>
</feature>
<dbReference type="InterPro" id="IPR050557">
    <property type="entry name" value="RTX_toxin/Mannuronan_C5-epim"/>
</dbReference>
<dbReference type="InterPro" id="IPR001343">
    <property type="entry name" value="Hemolysn_Ca-bd"/>
</dbReference>
<accession>A0A1I6FPU4</accession>
<dbReference type="OrthoDB" id="223957at2"/>
<proteinExistence type="predicted"/>
<feature type="region of interest" description="Disordered" evidence="3">
    <location>
        <begin position="260"/>
        <end position="286"/>
    </location>
</feature>
<dbReference type="Gene3D" id="2.150.10.10">
    <property type="entry name" value="Serralysin-like metalloprotease, C-terminal"/>
    <property type="match status" value="2"/>
</dbReference>
<feature type="chain" id="PRO_5012000643" evidence="4">
    <location>
        <begin position="16"/>
        <end position="314"/>
    </location>
</feature>
<keyword evidence="6" id="KW-1185">Reference proteome</keyword>
<gene>
    <name evidence="5" type="ORF">SAMN04488002_0040</name>
</gene>
<sequence>MISAILLSAIMGSFAAGLTFQAGSDDDDELFGTDGDDGIEGGAGGDFIAGGAGNDVLTGGAGNDYMTGGAGNDTLIGGNGQDTLIGNRGNDDLDGGEGDDVLEGGSGNDVLRGGGGQNLLDGGRGDDVIYDGENAGDIFVGLEGNDTLINTNSEAALFKDGPGNFFVIAQDNLTTIEGFNSLIFDDAGGDAIVIDHNPADGPEPEATIRYIEPNRYDVLVEGKVIAKVKTFYAFSEDDIVFRNIDEGGLSDVFLRTGEVPDFPDAPRGPTASDGTGVTRIGGSGGDSFGGMANNDTLIGNRGPIICLAETGMTS</sequence>
<dbReference type="PANTHER" id="PTHR38340">
    <property type="entry name" value="S-LAYER PROTEIN"/>
    <property type="match status" value="1"/>
</dbReference>
<evidence type="ECO:0000313" key="5">
    <source>
        <dbReference type="EMBL" id="SFR31965.1"/>
    </source>
</evidence>
<evidence type="ECO:0000256" key="2">
    <source>
        <dbReference type="ARBA" id="ARBA00022525"/>
    </source>
</evidence>
<evidence type="ECO:0000256" key="3">
    <source>
        <dbReference type="SAM" id="MobiDB-lite"/>
    </source>
</evidence>